<gene>
    <name evidence="7" type="ORF">SAE02_37580</name>
</gene>
<evidence type="ECO:0000256" key="4">
    <source>
        <dbReference type="PROSITE-ProRule" id="PRU00433"/>
    </source>
</evidence>
<dbReference type="Gene3D" id="1.10.760.10">
    <property type="entry name" value="Cytochrome c-like domain"/>
    <property type="match status" value="2"/>
</dbReference>
<keyword evidence="3 4" id="KW-0408">Iron</keyword>
<comment type="caution">
    <text evidence="7">The sequence shown here is derived from an EMBL/GenBank/DDBJ whole genome shotgun (WGS) entry which is preliminary data.</text>
</comment>
<dbReference type="EMBL" id="BJYZ01000017">
    <property type="protein sequence ID" value="GEO39610.1"/>
    <property type="molecule type" value="Genomic_DNA"/>
</dbReference>
<evidence type="ECO:0000313" key="8">
    <source>
        <dbReference type="Proteomes" id="UP000321523"/>
    </source>
</evidence>
<dbReference type="InterPro" id="IPR009056">
    <property type="entry name" value="Cyt_c-like_dom"/>
</dbReference>
<dbReference type="PROSITE" id="PS51007">
    <property type="entry name" value="CYTC"/>
    <property type="match status" value="1"/>
</dbReference>
<dbReference type="GO" id="GO:0009055">
    <property type="term" value="F:electron transfer activity"/>
    <property type="evidence" value="ECO:0007669"/>
    <property type="project" value="InterPro"/>
</dbReference>
<dbReference type="InterPro" id="IPR051395">
    <property type="entry name" value="Cytochrome_c_Peroxidase/MauG"/>
</dbReference>
<accession>A0A512DTQ5</accession>
<evidence type="ECO:0000313" key="7">
    <source>
        <dbReference type="EMBL" id="GEO39610.1"/>
    </source>
</evidence>
<feature type="chain" id="PRO_5021909362" description="Cytochrome c domain-containing protein" evidence="5">
    <location>
        <begin position="37"/>
        <end position="579"/>
    </location>
</feature>
<dbReference type="PANTHER" id="PTHR30600:SF9">
    <property type="entry name" value="BLR7738 PROTEIN"/>
    <property type="match status" value="1"/>
</dbReference>
<feature type="domain" description="Cytochrome c" evidence="6">
    <location>
        <begin position="400"/>
        <end position="579"/>
    </location>
</feature>
<evidence type="ECO:0000256" key="2">
    <source>
        <dbReference type="ARBA" id="ARBA00022723"/>
    </source>
</evidence>
<dbReference type="GO" id="GO:0004130">
    <property type="term" value="F:cytochrome-c peroxidase activity"/>
    <property type="evidence" value="ECO:0007669"/>
    <property type="project" value="TreeGrafter"/>
</dbReference>
<dbReference type="InterPro" id="IPR036909">
    <property type="entry name" value="Cyt_c-like_dom_sf"/>
</dbReference>
<protein>
    <recommendedName>
        <fullName evidence="6">Cytochrome c domain-containing protein</fullName>
    </recommendedName>
</protein>
<keyword evidence="5" id="KW-0732">Signal</keyword>
<keyword evidence="1 4" id="KW-0349">Heme</keyword>
<proteinExistence type="predicted"/>
<evidence type="ECO:0000256" key="5">
    <source>
        <dbReference type="SAM" id="SignalP"/>
    </source>
</evidence>
<dbReference type="AlphaFoldDB" id="A0A512DTQ5"/>
<dbReference type="PANTHER" id="PTHR30600">
    <property type="entry name" value="CYTOCHROME C PEROXIDASE-RELATED"/>
    <property type="match status" value="1"/>
</dbReference>
<evidence type="ECO:0000256" key="3">
    <source>
        <dbReference type="ARBA" id="ARBA00023004"/>
    </source>
</evidence>
<feature type="signal peptide" evidence="5">
    <location>
        <begin position="1"/>
        <end position="36"/>
    </location>
</feature>
<keyword evidence="2 4" id="KW-0479">Metal-binding</keyword>
<dbReference type="GO" id="GO:0046872">
    <property type="term" value="F:metal ion binding"/>
    <property type="evidence" value="ECO:0007669"/>
    <property type="project" value="UniProtKB-KW"/>
</dbReference>
<reference evidence="7 8" key="1">
    <citation type="submission" date="2019-07" db="EMBL/GenBank/DDBJ databases">
        <title>Whole genome shotgun sequence of Skermanella aerolata NBRC 106429.</title>
        <authorList>
            <person name="Hosoyama A."/>
            <person name="Uohara A."/>
            <person name="Ohji S."/>
            <person name="Ichikawa N."/>
        </authorList>
    </citation>
    <scope>NUCLEOTIDE SEQUENCE [LARGE SCALE GENOMIC DNA]</scope>
    <source>
        <strain evidence="7 8">NBRC 106429</strain>
    </source>
</reference>
<name>A0A512DTQ5_9PROT</name>
<keyword evidence="8" id="KW-1185">Reference proteome</keyword>
<evidence type="ECO:0000256" key="1">
    <source>
        <dbReference type="ARBA" id="ARBA00022617"/>
    </source>
</evidence>
<evidence type="ECO:0000259" key="6">
    <source>
        <dbReference type="PROSITE" id="PS51007"/>
    </source>
</evidence>
<organism evidence="7 8">
    <name type="scientific">Skermanella aerolata</name>
    <dbReference type="NCBI Taxonomy" id="393310"/>
    <lineage>
        <taxon>Bacteria</taxon>
        <taxon>Pseudomonadati</taxon>
        <taxon>Pseudomonadota</taxon>
        <taxon>Alphaproteobacteria</taxon>
        <taxon>Rhodospirillales</taxon>
        <taxon>Azospirillaceae</taxon>
        <taxon>Skermanella</taxon>
    </lineage>
</organism>
<dbReference type="GO" id="GO:0020037">
    <property type="term" value="F:heme binding"/>
    <property type="evidence" value="ECO:0007669"/>
    <property type="project" value="InterPro"/>
</dbReference>
<sequence>MRRVLSHRATRSLFLSGLILGASAVALTYPQSQAYAAEDDFTDPTTVPATPPPLANTDTTATILKKLPANAADYFEKTYPHMMSQPLPAKIFNQGGIPAVIPKLEIDNDPNGQTGSYQPGGQTVTSQNAFFQSLGSNGRACVTCHQPASGMSISLRNINKRLNKTKGKDPLFAPVDGANCPTLVPAEDTAGSIVGGFKGKSKKDFKAARSLLLNKGLIRIPIPVPVSPAPEFTLSIISDPTTCNYDERTNQVVIDGVKTRMVSMYRRPVISGNLHFKTTVTGFPGAPPPALSGNIMWDGREPSLQSQALSATMGHAQAKVPPTTAQINEMVAFEVGMFNAQYRYKTAGLLTAAGAEGGPENVADHKDDPASFPAPGSTVFDEFDAWLTNPGSGSTRETRQSIARGQALFNGTATDAQGNPRGTFTISGVSGFNDLVGGDFPGGTCATCHNFSHAGSDVLANSQRDIGIGGHAASAGGPAPKTDLPIFEVSGCAAGSFLWDASATSVRTNDLGKALITGKCRDVGASTVPSLRALSSHEPYFRDGSAATLKDVVNVYNNRFKIGLTPKEKEDLTNFLGAL</sequence>
<dbReference type="Proteomes" id="UP000321523">
    <property type="component" value="Unassembled WGS sequence"/>
</dbReference>
<dbReference type="SUPFAM" id="SSF46626">
    <property type="entry name" value="Cytochrome c"/>
    <property type="match status" value="1"/>
</dbReference>